<dbReference type="Proteomes" id="UP001163223">
    <property type="component" value="Chromosome"/>
</dbReference>
<accession>A0ACD4NX67</accession>
<organism evidence="1 2">
    <name type="scientific">Antarcticirhabdus aurantiaca</name>
    <dbReference type="NCBI Taxonomy" id="2606717"/>
    <lineage>
        <taxon>Bacteria</taxon>
        <taxon>Pseudomonadati</taxon>
        <taxon>Pseudomonadota</taxon>
        <taxon>Alphaproteobacteria</taxon>
        <taxon>Hyphomicrobiales</taxon>
        <taxon>Aurantimonadaceae</taxon>
        <taxon>Antarcticirhabdus</taxon>
    </lineage>
</organism>
<gene>
    <name evidence="1" type="primary">cbiQ</name>
    <name evidence="1" type="ORF">OXU80_14945</name>
</gene>
<sequence>MSDPRLRLVAALVAVCAISLLQTLPVAAVVFSVAVLVAALHRTERRLWSRLLHVEMFALLLFVTLPFTMPGPTLATLGPLHVSSTGLWRASLVALKVSACVLVLLVLLNGLEPERLGATLRALHVPEKLTRLFVMTARYVALIREEARRLSEAMRARGFTPRSNRHTWRSYGNLLGMILVRALDRAERVQEAMLCRGFAGHYPDVPLPLPRSRDWALFALLLGAAVLAVTTDRL</sequence>
<evidence type="ECO:0000313" key="1">
    <source>
        <dbReference type="EMBL" id="WAJ31477.1"/>
    </source>
</evidence>
<protein>
    <submittedName>
        <fullName evidence="1">Cobalt ECF transporter T component CbiQ</fullName>
    </submittedName>
</protein>
<name>A0ACD4NX67_9HYPH</name>
<evidence type="ECO:0000313" key="2">
    <source>
        <dbReference type="Proteomes" id="UP001163223"/>
    </source>
</evidence>
<keyword evidence="2" id="KW-1185">Reference proteome</keyword>
<reference evidence="1" key="1">
    <citation type="submission" date="2022-11" db="EMBL/GenBank/DDBJ databases">
        <title>beta-Carotene-producing bacterium, Jeongeuplla avenae sp. nov., alleviates the salt stress of Arabidopsis seedlings.</title>
        <authorList>
            <person name="Jiang L."/>
            <person name="Lee J."/>
        </authorList>
    </citation>
    <scope>NUCLEOTIDE SEQUENCE</scope>
    <source>
        <strain evidence="1">DY_R2A_6</strain>
    </source>
</reference>
<proteinExistence type="predicted"/>
<dbReference type="EMBL" id="CP113520">
    <property type="protein sequence ID" value="WAJ31477.1"/>
    <property type="molecule type" value="Genomic_DNA"/>
</dbReference>